<dbReference type="Pfam" id="PF13669">
    <property type="entry name" value="Glyoxalase_4"/>
    <property type="match status" value="1"/>
</dbReference>
<feature type="domain" description="VOC" evidence="6">
    <location>
        <begin position="161"/>
        <end position="312"/>
    </location>
</feature>
<keyword evidence="7" id="KW-0223">Dioxygenase</keyword>
<organism evidence="7 8">
    <name type="scientific">Streptomyces nigrescens</name>
    <dbReference type="NCBI Taxonomy" id="1920"/>
    <lineage>
        <taxon>Bacteria</taxon>
        <taxon>Bacillati</taxon>
        <taxon>Actinomycetota</taxon>
        <taxon>Actinomycetes</taxon>
        <taxon>Kitasatosporales</taxon>
        <taxon>Streptomycetaceae</taxon>
        <taxon>Streptomyces</taxon>
    </lineage>
</organism>
<evidence type="ECO:0000256" key="5">
    <source>
        <dbReference type="ARBA" id="ARBA00023004"/>
    </source>
</evidence>
<feature type="domain" description="VOC" evidence="6">
    <location>
        <begin position="16"/>
        <end position="144"/>
    </location>
</feature>
<evidence type="ECO:0000313" key="7">
    <source>
        <dbReference type="EMBL" id="BDM71652.1"/>
    </source>
</evidence>
<evidence type="ECO:0000259" key="6">
    <source>
        <dbReference type="PROSITE" id="PS51819"/>
    </source>
</evidence>
<dbReference type="InterPro" id="IPR037523">
    <property type="entry name" value="VOC_core"/>
</dbReference>
<dbReference type="EMBL" id="AP026073">
    <property type="protein sequence ID" value="BDM71652.1"/>
    <property type="molecule type" value="Genomic_DNA"/>
</dbReference>
<sequence>MSATTSVPAGPLSQLGLDHLGFAVGDPAAAAEPFTARFGFGVLDRFPGAAGAPEDGVRTVAVGAGGIRLVLTAAQDAGHPAARYVARHGDGVRDIALRTPDAAAAFAEAVRRGAEPVAGPAGRDGVVTASVTGFGDVVHTFVQRPGPAAGVPGPAATGLHGIDHLAVCLEPGRLGPTVEYYERALGFAAVFTERIVVGAQAMDSVVVQNDAGTVTLTLIEPDTGRAPGQIDRFLASHGGAGVQHVAFASDDIVRSVGLLSARGIGFLDTPSTYYDLIPGRLTLSRHSVDELRDLNVLADQDQDGQLLQIFTRSRHPRGTLFFEVIERLGARTFGSGNIKALYEAVELQENRSDATR</sequence>
<evidence type="ECO:0000256" key="3">
    <source>
        <dbReference type="ARBA" id="ARBA00022723"/>
    </source>
</evidence>
<dbReference type="InterPro" id="IPR041736">
    <property type="entry name" value="4OHPhenylPyrv_dOase_N"/>
</dbReference>
<dbReference type="NCBIfam" id="TIGR01263">
    <property type="entry name" value="4HPPD"/>
    <property type="match status" value="1"/>
</dbReference>
<dbReference type="PANTHER" id="PTHR11959:SF1">
    <property type="entry name" value="4-HYDROXYPHENYLPYRUVATE DIOXYGENASE"/>
    <property type="match status" value="1"/>
</dbReference>
<proteinExistence type="inferred from homology"/>
<dbReference type="SUPFAM" id="SSF54593">
    <property type="entry name" value="Glyoxalase/Bleomycin resistance protein/Dihydroxybiphenyl dioxygenase"/>
    <property type="match status" value="1"/>
</dbReference>
<name>A0ABM7ZZ40_STRNI</name>
<dbReference type="InterPro" id="IPR041735">
    <property type="entry name" value="4OHPhenylPyrv_dOase_C"/>
</dbReference>
<evidence type="ECO:0000256" key="2">
    <source>
        <dbReference type="ARBA" id="ARBA00005877"/>
    </source>
</evidence>
<comment type="similarity">
    <text evidence="2">Belongs to the 4HPPD family.</text>
</comment>
<evidence type="ECO:0000256" key="4">
    <source>
        <dbReference type="ARBA" id="ARBA00022737"/>
    </source>
</evidence>
<dbReference type="CDD" id="cd08342">
    <property type="entry name" value="HPPD_N_like"/>
    <property type="match status" value="1"/>
</dbReference>
<gene>
    <name evidence="7" type="ORF">HEK616_51390</name>
</gene>
<dbReference type="Pfam" id="PF00903">
    <property type="entry name" value="Glyoxalase"/>
    <property type="match status" value="1"/>
</dbReference>
<accession>A0ABM7ZZ40</accession>
<evidence type="ECO:0000256" key="1">
    <source>
        <dbReference type="ARBA" id="ARBA00001962"/>
    </source>
</evidence>
<protein>
    <submittedName>
        <fullName evidence="7">4-hydroxyphenylpyruvate dioxygenase</fullName>
    </submittedName>
</protein>
<dbReference type="PANTHER" id="PTHR11959">
    <property type="entry name" value="4-HYDROXYPHENYLPYRUVATE DIOXYGENASE"/>
    <property type="match status" value="1"/>
</dbReference>
<comment type="cofactor">
    <cofactor evidence="1">
        <name>Fe cation</name>
        <dbReference type="ChEBI" id="CHEBI:24875"/>
    </cofactor>
</comment>
<evidence type="ECO:0000313" key="8">
    <source>
        <dbReference type="Proteomes" id="UP001059597"/>
    </source>
</evidence>
<dbReference type="GO" id="GO:0051213">
    <property type="term" value="F:dioxygenase activity"/>
    <property type="evidence" value="ECO:0007669"/>
    <property type="project" value="UniProtKB-KW"/>
</dbReference>
<dbReference type="PIRSF" id="PIRSF009283">
    <property type="entry name" value="HPP_dOase"/>
    <property type="match status" value="1"/>
</dbReference>
<reference evidence="7" key="1">
    <citation type="submission" date="2022-06" db="EMBL/GenBank/DDBJ databases">
        <title>Complete genome sequence of Streptomyces nigrescens HEK616.</title>
        <authorList>
            <person name="Asamizu S."/>
            <person name="Onaka H."/>
        </authorList>
    </citation>
    <scope>NUCLEOTIDE SEQUENCE</scope>
    <source>
        <strain evidence="7">HEK616</strain>
    </source>
</reference>
<dbReference type="Proteomes" id="UP001059597">
    <property type="component" value="Chromosome"/>
</dbReference>
<dbReference type="CDD" id="cd07250">
    <property type="entry name" value="HPPD_C_like"/>
    <property type="match status" value="1"/>
</dbReference>
<dbReference type="InterPro" id="IPR004360">
    <property type="entry name" value="Glyas_Fos-R_dOase_dom"/>
</dbReference>
<keyword evidence="8" id="KW-1185">Reference proteome</keyword>
<dbReference type="PROSITE" id="PS51819">
    <property type="entry name" value="VOC"/>
    <property type="match status" value="2"/>
</dbReference>
<dbReference type="Gene3D" id="3.10.180.10">
    <property type="entry name" value="2,3-Dihydroxybiphenyl 1,2-Dioxygenase, domain 1"/>
    <property type="match status" value="2"/>
</dbReference>
<keyword evidence="3" id="KW-0479">Metal-binding</keyword>
<dbReference type="InterPro" id="IPR029068">
    <property type="entry name" value="Glyas_Bleomycin-R_OHBP_Dase"/>
</dbReference>
<dbReference type="RefSeq" id="WP_261955214.1">
    <property type="nucleotide sequence ID" value="NZ_AP026073.1"/>
</dbReference>
<dbReference type="InterPro" id="IPR005956">
    <property type="entry name" value="4OHPhenylPyrv_dOase"/>
</dbReference>
<keyword evidence="7" id="KW-0560">Oxidoreductase</keyword>
<keyword evidence="4" id="KW-0677">Repeat</keyword>
<keyword evidence="5" id="KW-0408">Iron</keyword>